<feature type="compositionally biased region" description="Basic residues" evidence="1">
    <location>
        <begin position="1"/>
        <end position="16"/>
    </location>
</feature>
<feature type="compositionally biased region" description="Basic and acidic residues" evidence="1">
    <location>
        <begin position="34"/>
        <end position="50"/>
    </location>
</feature>
<dbReference type="EC" id="1.14.13.2" evidence="2"/>
<sequence length="63" mass="7386">DRCHRKHSGRRRRRRSGWAPAVPPARARGHRVRRPGDAGPGDRRVDDPRRPARARHRRADGRR</sequence>
<dbReference type="GO" id="GO:0018659">
    <property type="term" value="F:4-hydroxybenzoate 3-monooxygenase activity"/>
    <property type="evidence" value="ECO:0007669"/>
    <property type="project" value="UniProtKB-EC"/>
</dbReference>
<evidence type="ECO:0000313" key="2">
    <source>
        <dbReference type="EMBL" id="CAA9329168.1"/>
    </source>
</evidence>
<feature type="region of interest" description="Disordered" evidence="1">
    <location>
        <begin position="1"/>
        <end position="63"/>
    </location>
</feature>
<name>A0A6J4LE11_9ACTN</name>
<protein>
    <submittedName>
        <fullName evidence="2">p-hydroxybenzoate hydroxylase</fullName>
        <ecNumber evidence="2">1.14.13.2</ecNumber>
    </submittedName>
</protein>
<feature type="non-terminal residue" evidence="2">
    <location>
        <position position="1"/>
    </location>
</feature>
<feature type="non-terminal residue" evidence="2">
    <location>
        <position position="63"/>
    </location>
</feature>
<gene>
    <name evidence="2" type="ORF">AVDCRST_MAG16-1208</name>
</gene>
<feature type="compositionally biased region" description="Basic residues" evidence="1">
    <location>
        <begin position="51"/>
        <end position="63"/>
    </location>
</feature>
<dbReference type="EMBL" id="CADCUE010000103">
    <property type="protein sequence ID" value="CAA9329168.1"/>
    <property type="molecule type" value="Genomic_DNA"/>
</dbReference>
<dbReference type="AlphaFoldDB" id="A0A6J4LE11"/>
<organism evidence="2">
    <name type="scientific">uncultured Frankineae bacterium</name>
    <dbReference type="NCBI Taxonomy" id="437475"/>
    <lineage>
        <taxon>Bacteria</taxon>
        <taxon>Bacillati</taxon>
        <taxon>Actinomycetota</taxon>
        <taxon>Actinomycetes</taxon>
        <taxon>Frankiales</taxon>
        <taxon>environmental samples</taxon>
    </lineage>
</organism>
<keyword evidence="2" id="KW-0560">Oxidoreductase</keyword>
<evidence type="ECO:0000256" key="1">
    <source>
        <dbReference type="SAM" id="MobiDB-lite"/>
    </source>
</evidence>
<proteinExistence type="predicted"/>
<reference evidence="2" key="1">
    <citation type="submission" date="2020-02" db="EMBL/GenBank/DDBJ databases">
        <authorList>
            <person name="Meier V. D."/>
        </authorList>
    </citation>
    <scope>NUCLEOTIDE SEQUENCE</scope>
    <source>
        <strain evidence="2">AVDCRST_MAG16</strain>
    </source>
</reference>
<accession>A0A6J4LE11</accession>